<gene>
    <name evidence="5" type="ORF">ACFSVM_19655</name>
</gene>
<feature type="region of interest" description="Disordered" evidence="3">
    <location>
        <begin position="13"/>
        <end position="34"/>
    </location>
</feature>
<dbReference type="PIRSF" id="PIRSF005690">
    <property type="entry name" value="GerBA"/>
    <property type="match status" value="1"/>
</dbReference>
<reference evidence="6" key="1">
    <citation type="journal article" date="2019" name="Int. J. Syst. Evol. Microbiol.">
        <title>The Global Catalogue of Microorganisms (GCM) 10K type strain sequencing project: providing services to taxonomists for standard genome sequencing and annotation.</title>
        <authorList>
            <consortium name="The Broad Institute Genomics Platform"/>
            <consortium name="The Broad Institute Genome Sequencing Center for Infectious Disease"/>
            <person name="Wu L."/>
            <person name="Ma J."/>
        </authorList>
    </citation>
    <scope>NUCLEOTIDE SEQUENCE [LARGE SCALE GENOMIC DNA]</scope>
    <source>
        <strain evidence="6">KCTC 33849</strain>
    </source>
</reference>
<feature type="transmembrane region" description="Helical" evidence="4">
    <location>
        <begin position="415"/>
        <end position="433"/>
    </location>
</feature>
<keyword evidence="6" id="KW-1185">Reference proteome</keyword>
<keyword evidence="4" id="KW-1133">Transmembrane helix</keyword>
<feature type="region of interest" description="Disordered" evidence="3">
    <location>
        <begin position="509"/>
        <end position="529"/>
    </location>
</feature>
<evidence type="ECO:0000313" key="5">
    <source>
        <dbReference type="EMBL" id="MFD2702672.1"/>
    </source>
</evidence>
<dbReference type="InterPro" id="IPR004995">
    <property type="entry name" value="Spore_Ger"/>
</dbReference>
<evidence type="ECO:0000313" key="6">
    <source>
        <dbReference type="Proteomes" id="UP001597540"/>
    </source>
</evidence>
<evidence type="ECO:0000256" key="4">
    <source>
        <dbReference type="SAM" id="Phobius"/>
    </source>
</evidence>
<feature type="transmembrane region" description="Helical" evidence="4">
    <location>
        <begin position="283"/>
        <end position="302"/>
    </location>
</feature>
<protein>
    <submittedName>
        <fullName evidence="5">Spore germination protein</fullName>
    </submittedName>
</protein>
<feature type="transmembrane region" description="Helical" evidence="4">
    <location>
        <begin position="322"/>
        <end position="344"/>
    </location>
</feature>
<accession>A0ABW5SS77</accession>
<keyword evidence="2 4" id="KW-0472">Membrane</keyword>
<evidence type="ECO:0000256" key="3">
    <source>
        <dbReference type="SAM" id="MobiDB-lite"/>
    </source>
</evidence>
<name>A0ABW5SS77_9BACL</name>
<dbReference type="PANTHER" id="PTHR22550">
    <property type="entry name" value="SPORE GERMINATION PROTEIN"/>
    <property type="match status" value="1"/>
</dbReference>
<dbReference type="EMBL" id="JBHUMJ010000007">
    <property type="protein sequence ID" value="MFD2702672.1"/>
    <property type="molecule type" value="Genomic_DNA"/>
</dbReference>
<dbReference type="RefSeq" id="WP_379264122.1">
    <property type="nucleotide sequence ID" value="NZ_JBHUMJ010000007.1"/>
</dbReference>
<feature type="compositionally biased region" description="Polar residues" evidence="3">
    <location>
        <begin position="15"/>
        <end position="34"/>
    </location>
</feature>
<dbReference type="Pfam" id="PF03323">
    <property type="entry name" value="GerA"/>
    <property type="match status" value="1"/>
</dbReference>
<organism evidence="5 6">
    <name type="scientific">Paenibacillus shunpengii</name>
    <dbReference type="NCBI Taxonomy" id="2054424"/>
    <lineage>
        <taxon>Bacteria</taxon>
        <taxon>Bacillati</taxon>
        <taxon>Bacillota</taxon>
        <taxon>Bacilli</taxon>
        <taxon>Bacillales</taxon>
        <taxon>Paenibacillaceae</taxon>
        <taxon>Paenibacillus</taxon>
    </lineage>
</organism>
<feature type="transmembrane region" description="Helical" evidence="4">
    <location>
        <begin position="445"/>
        <end position="470"/>
    </location>
</feature>
<proteinExistence type="inferred from homology"/>
<dbReference type="InterPro" id="IPR050768">
    <property type="entry name" value="UPF0353/GerABKA_families"/>
</dbReference>
<evidence type="ECO:0000256" key="2">
    <source>
        <dbReference type="ARBA" id="ARBA00023136"/>
    </source>
</evidence>
<dbReference type="Proteomes" id="UP001597540">
    <property type="component" value="Unassembled WGS sequence"/>
</dbReference>
<comment type="similarity">
    <text evidence="1">Belongs to the GerABKA family.</text>
</comment>
<keyword evidence="4" id="KW-0812">Transmembrane</keyword>
<dbReference type="PANTHER" id="PTHR22550:SF5">
    <property type="entry name" value="LEUCINE ZIPPER PROTEIN 4"/>
    <property type="match status" value="1"/>
</dbReference>
<evidence type="ECO:0000256" key="1">
    <source>
        <dbReference type="ARBA" id="ARBA00005278"/>
    </source>
</evidence>
<sequence>MLKKLVRRVILGKGSQHQQQTGASDNTQGDSSSYTHQKLERELFTNEQQLRQSFSQCSDVVFRKIPLPNMSEILIVFIDGLVDTKMIDESVLNPIILGGSKEGGEASNPEQLILTQRIPASNMKKAVSFTEVEKGLLSGNAAILVDKVPSALMIDMKGGASRSIEEPTSEGGIRGPREGFTEMLRQNTAMVRRKIKSPKLKMESLVIGEYTQTDIVISYIEGIAEEAVLQEVRSRLKDIQIDAILESGYIEEFIQDAPYSPFSTVQNTERPDTVAASLLEGRVAIFIDGTPFVLIVPFTFWAGVQAAEDFYNPYLYATATRLIRIIFLMASLFLPSVFIAIVNFHPQMLPTSLALSFTQAREASPFPMVIEAFIMEGVFEGLREAGIRLPKAIGSAVSIVGALVIGQAAVQAGIISAPIVIVVAGTGIASFTAPRYNVGYAFRMLRFPLLLCAGVFGLFGITIGTLAILLHMVSLRSFGVPYMSPLAPVASVNMQDMIWRNPHWAMNKRPNLIGSRNPTRTPKGQKPKP</sequence>
<comment type="caution">
    <text evidence="5">The sequence shown here is derived from an EMBL/GenBank/DDBJ whole genome shotgun (WGS) entry which is preliminary data.</text>
</comment>